<dbReference type="STRING" id="573061.Clocel_4374"/>
<reference evidence="1 2" key="1">
    <citation type="submission" date="2010-08" db="EMBL/GenBank/DDBJ databases">
        <title>Complete sequence of Clostridium cellulovorans 743B.</title>
        <authorList>
            <consortium name="US DOE Joint Genome Institute"/>
            <person name="Lucas S."/>
            <person name="Copeland A."/>
            <person name="Lapidus A."/>
            <person name="Cheng J.-F."/>
            <person name="Bruce D."/>
            <person name="Goodwin L."/>
            <person name="Pitluck S."/>
            <person name="Chertkov O."/>
            <person name="Detter J.C."/>
            <person name="Han C."/>
            <person name="Tapia R."/>
            <person name="Land M."/>
            <person name="Hauser L."/>
            <person name="Chang Y.-J."/>
            <person name="Jeffries C."/>
            <person name="Kyrpides N."/>
            <person name="Ivanova N."/>
            <person name="Mikhailova N."/>
            <person name="Hemme C.L."/>
            <person name="Woyke T."/>
        </authorList>
    </citation>
    <scope>NUCLEOTIDE SEQUENCE [LARGE SCALE GENOMIC DNA]</scope>
    <source>
        <strain evidence="2">ATCC 35296 / DSM 3052 / OCM 3 / 743B</strain>
    </source>
</reference>
<dbReference type="OrthoDB" id="9815953at2"/>
<dbReference type="EMBL" id="CP002160">
    <property type="protein sequence ID" value="ADL54030.1"/>
    <property type="molecule type" value="Genomic_DNA"/>
</dbReference>
<accession>D9SPC8</accession>
<dbReference type="SUPFAM" id="SSF53163">
    <property type="entry name" value="HybD-like"/>
    <property type="match status" value="1"/>
</dbReference>
<organism evidence="1 2">
    <name type="scientific">Clostridium cellulovorans (strain ATCC 35296 / DSM 3052 / OCM 3 / 743B)</name>
    <dbReference type="NCBI Taxonomy" id="573061"/>
    <lineage>
        <taxon>Bacteria</taxon>
        <taxon>Bacillati</taxon>
        <taxon>Bacillota</taxon>
        <taxon>Clostridia</taxon>
        <taxon>Eubacteriales</taxon>
        <taxon>Clostridiaceae</taxon>
        <taxon>Clostridium</taxon>
    </lineage>
</organism>
<proteinExistence type="predicted"/>
<protein>
    <submittedName>
        <fullName evidence="1">Sporulation protein YyaC</fullName>
    </submittedName>
</protein>
<evidence type="ECO:0000313" key="2">
    <source>
        <dbReference type="Proteomes" id="UP000002730"/>
    </source>
</evidence>
<dbReference type="KEGG" id="ccb:Clocel_4374"/>
<keyword evidence="2" id="KW-1185">Reference proteome</keyword>
<evidence type="ECO:0000313" key="1">
    <source>
        <dbReference type="EMBL" id="ADL54030.1"/>
    </source>
</evidence>
<dbReference type="HOGENOM" id="CLU_104063_1_0_9"/>
<dbReference type="Proteomes" id="UP000002730">
    <property type="component" value="Chromosome"/>
</dbReference>
<dbReference type="NCBIfam" id="TIGR02841">
    <property type="entry name" value="spore_YyaC"/>
    <property type="match status" value="1"/>
</dbReference>
<gene>
    <name evidence="1" type="ordered locus">Clocel_4374</name>
</gene>
<dbReference type="AlphaFoldDB" id="D9SPC8"/>
<dbReference type="InterPro" id="IPR009665">
    <property type="entry name" value="YyaC"/>
</dbReference>
<name>D9SPC8_CLOC7</name>
<dbReference type="RefSeq" id="WP_010074392.1">
    <property type="nucleotide sequence ID" value="NC_014393.1"/>
</dbReference>
<dbReference type="InterPro" id="IPR023430">
    <property type="entry name" value="Pept_HybD-like_dom_sf"/>
</dbReference>
<dbReference type="Pfam" id="PF06866">
    <property type="entry name" value="DUF1256"/>
    <property type="match status" value="1"/>
</dbReference>
<sequence>MCISINSVDSKSAAVFNEKLYDKVFHALIEDKQLVILCIGTDRSTGDSLGPLVGYKLSNTPIKNITLFGTLATPVHAKNLCETINEIKSRFPNPYIIAIDACLGNVESVGTVCLKDKPLAPGAALKKSLPPVGDISITGVVNISGYMEFLVLQNTRLYVVMNLCEIICRSLYQSITRAQRDVRLLKNDNVFKNTLR</sequence>
<dbReference type="eggNOG" id="ENOG50313RY">
    <property type="taxonomic scope" value="Bacteria"/>
</dbReference>